<keyword evidence="1" id="KW-0175">Coiled coil</keyword>
<dbReference type="EMBL" id="JBHZOL010000021">
    <property type="protein sequence ID" value="MFE4105342.1"/>
    <property type="molecule type" value="Genomic_DNA"/>
</dbReference>
<evidence type="ECO:0008006" key="4">
    <source>
        <dbReference type="Google" id="ProtNLM"/>
    </source>
</evidence>
<accession>A0ABW6IBU8</accession>
<dbReference type="Proteomes" id="UP001600165">
    <property type="component" value="Unassembled WGS sequence"/>
</dbReference>
<feature type="coiled-coil region" evidence="1">
    <location>
        <begin position="12"/>
        <end position="68"/>
    </location>
</feature>
<evidence type="ECO:0000313" key="3">
    <source>
        <dbReference type="Proteomes" id="UP001600165"/>
    </source>
</evidence>
<dbReference type="RefSeq" id="WP_377961708.1">
    <property type="nucleotide sequence ID" value="NZ_JBHZOL010000021.1"/>
</dbReference>
<organism evidence="2 3">
    <name type="scientific">Almyronema epifaneia S1</name>
    <dbReference type="NCBI Taxonomy" id="2991925"/>
    <lineage>
        <taxon>Bacteria</taxon>
        <taxon>Bacillati</taxon>
        <taxon>Cyanobacteriota</taxon>
        <taxon>Cyanophyceae</taxon>
        <taxon>Nodosilineales</taxon>
        <taxon>Nodosilineaceae</taxon>
        <taxon>Almyronema</taxon>
        <taxon>Almyronema epifaneia</taxon>
    </lineage>
</organism>
<comment type="caution">
    <text evidence="2">The sequence shown here is derived from an EMBL/GenBank/DDBJ whole genome shotgun (WGS) entry which is preliminary data.</text>
</comment>
<gene>
    <name evidence="2" type="ORF">ACFVKH_03565</name>
</gene>
<name>A0ABW6IBU8_9CYAN</name>
<sequence length="104" mass="11763">MKTSMDTRQAYQNKVKAELDRINAQIAEYQAKADKAKAEVAVEYNSQVEELLIKRDAAQVKLEELQLASEAAWEDMQRGFELAWQDLSLAFQSALAKLENSLKG</sequence>
<evidence type="ECO:0000256" key="1">
    <source>
        <dbReference type="SAM" id="Coils"/>
    </source>
</evidence>
<protein>
    <recommendedName>
        <fullName evidence="4">Coiled coil domain-containing protein</fullName>
    </recommendedName>
</protein>
<proteinExistence type="predicted"/>
<keyword evidence="3" id="KW-1185">Reference proteome</keyword>
<evidence type="ECO:0000313" key="2">
    <source>
        <dbReference type="EMBL" id="MFE4105342.1"/>
    </source>
</evidence>
<reference evidence="2 3" key="1">
    <citation type="submission" date="2024-10" db="EMBL/GenBank/DDBJ databases">
        <authorList>
            <person name="Ratan Roy A."/>
            <person name="Morales Sandoval P.H."/>
            <person name="De Los Santos Villalobos S."/>
            <person name="Chakraborty S."/>
            <person name="Mukherjee J."/>
        </authorList>
    </citation>
    <scope>NUCLEOTIDE SEQUENCE [LARGE SCALE GENOMIC DNA]</scope>
    <source>
        <strain evidence="2 3">S1</strain>
    </source>
</reference>